<organism evidence="1 2">
    <name type="scientific">Racocetra persica</name>
    <dbReference type="NCBI Taxonomy" id="160502"/>
    <lineage>
        <taxon>Eukaryota</taxon>
        <taxon>Fungi</taxon>
        <taxon>Fungi incertae sedis</taxon>
        <taxon>Mucoromycota</taxon>
        <taxon>Glomeromycotina</taxon>
        <taxon>Glomeromycetes</taxon>
        <taxon>Diversisporales</taxon>
        <taxon>Gigasporaceae</taxon>
        <taxon>Racocetra</taxon>
    </lineage>
</organism>
<keyword evidence="2" id="KW-1185">Reference proteome</keyword>
<name>A0ACA9NA01_9GLOM</name>
<dbReference type="EMBL" id="CAJVQC010012766">
    <property type="protein sequence ID" value="CAG8641720.1"/>
    <property type="molecule type" value="Genomic_DNA"/>
</dbReference>
<proteinExistence type="predicted"/>
<evidence type="ECO:0000313" key="1">
    <source>
        <dbReference type="EMBL" id="CAG8641720.1"/>
    </source>
</evidence>
<sequence length="148" mass="16905">MPKSGALLDNYYDRVHATNIQALLLLSIREYGTTRMAQSLGMHRNNEKWHPTTLSHGEKEEQKRIFCAYVLDSVHLGRPLAIVEKDVDAAHPSENKDDEYEPFPFKMEHATNLISSPDITNNKTSIQVNKKSKKHGESSHIMSRFNCL</sequence>
<comment type="caution">
    <text evidence="1">The sequence shown here is derived from an EMBL/GenBank/DDBJ whole genome shotgun (WGS) entry which is preliminary data.</text>
</comment>
<evidence type="ECO:0000313" key="2">
    <source>
        <dbReference type="Proteomes" id="UP000789920"/>
    </source>
</evidence>
<protein>
    <submittedName>
        <fullName evidence="1">32189_t:CDS:1</fullName>
    </submittedName>
</protein>
<accession>A0ACA9NA01</accession>
<reference evidence="1" key="1">
    <citation type="submission" date="2021-06" db="EMBL/GenBank/DDBJ databases">
        <authorList>
            <person name="Kallberg Y."/>
            <person name="Tangrot J."/>
            <person name="Rosling A."/>
        </authorList>
    </citation>
    <scope>NUCLEOTIDE SEQUENCE</scope>
    <source>
        <strain evidence="1">MA461A</strain>
    </source>
</reference>
<gene>
    <name evidence="1" type="ORF">RPERSI_LOCUS7511</name>
</gene>
<dbReference type="Proteomes" id="UP000789920">
    <property type="component" value="Unassembled WGS sequence"/>
</dbReference>